<accession>A0A8C2S3Q7</accession>
<evidence type="ECO:0000256" key="1">
    <source>
        <dbReference type="SAM" id="MobiDB-lite"/>
    </source>
</evidence>
<dbReference type="AlphaFoldDB" id="A0A8C2S3Q7"/>
<feature type="region of interest" description="Disordered" evidence="1">
    <location>
        <begin position="1"/>
        <end position="39"/>
    </location>
</feature>
<name>A0A8C2S3Q7_CAPHI</name>
<sequence length="78" mass="8289">TGRAPPVPPSPELSTTARGTVAPALPPTAVRSSPQPTRRMCASFTKPGRVWSGTCAARCRAASGAWWRSTWRRSLTPA</sequence>
<protein>
    <submittedName>
        <fullName evidence="2">Uncharacterized protein</fullName>
    </submittedName>
</protein>
<feature type="compositionally biased region" description="Pro residues" evidence="1">
    <location>
        <begin position="1"/>
        <end position="11"/>
    </location>
</feature>
<reference evidence="2" key="2">
    <citation type="submission" date="2025-08" db="UniProtKB">
        <authorList>
            <consortium name="Ensembl"/>
        </authorList>
    </citation>
    <scope>IDENTIFICATION</scope>
</reference>
<evidence type="ECO:0000313" key="2">
    <source>
        <dbReference type="Ensembl" id="ENSCHIP00010037400.1"/>
    </source>
</evidence>
<proteinExistence type="predicted"/>
<reference evidence="2" key="1">
    <citation type="submission" date="2019-03" db="EMBL/GenBank/DDBJ databases">
        <title>Genome sequencing and reference-guided assembly of Black Bengal Goat (Capra hircus).</title>
        <authorList>
            <person name="Siddiki A.Z."/>
            <person name="Baten A."/>
            <person name="Billah M."/>
            <person name="Alam M.A.U."/>
            <person name="Shawrob K.S.M."/>
            <person name="Saha S."/>
            <person name="Chowdhury M."/>
            <person name="Rahman A.H."/>
            <person name="Stear M."/>
            <person name="Miah G."/>
            <person name="Das G.B."/>
            <person name="Hossain M.M."/>
            <person name="Kumkum M."/>
            <person name="Islam M.S."/>
            <person name="Mollah A.M."/>
            <person name="Ahsan A."/>
            <person name="Tusar F."/>
            <person name="Khan M.K.I."/>
        </authorList>
    </citation>
    <scope>NUCLEOTIDE SEQUENCE [LARGE SCALE GENOMIC DNA]</scope>
</reference>
<dbReference type="Ensembl" id="ENSCHIT00010052466.1">
    <property type="protein sequence ID" value="ENSCHIP00010037400.1"/>
    <property type="gene ID" value="ENSCHIG00010027719.1"/>
</dbReference>
<organism evidence="2">
    <name type="scientific">Capra hircus</name>
    <name type="common">Goat</name>
    <dbReference type="NCBI Taxonomy" id="9925"/>
    <lineage>
        <taxon>Eukaryota</taxon>
        <taxon>Metazoa</taxon>
        <taxon>Chordata</taxon>
        <taxon>Craniata</taxon>
        <taxon>Vertebrata</taxon>
        <taxon>Euteleostomi</taxon>
        <taxon>Mammalia</taxon>
        <taxon>Eutheria</taxon>
        <taxon>Laurasiatheria</taxon>
        <taxon>Artiodactyla</taxon>
        <taxon>Ruminantia</taxon>
        <taxon>Pecora</taxon>
        <taxon>Bovidae</taxon>
        <taxon>Caprinae</taxon>
        <taxon>Capra</taxon>
    </lineage>
</organism>